<evidence type="ECO:0000259" key="5">
    <source>
        <dbReference type="Pfam" id="PF00149"/>
    </source>
</evidence>
<evidence type="ECO:0000256" key="2">
    <source>
        <dbReference type="ARBA" id="ARBA00022801"/>
    </source>
</evidence>
<evidence type="ECO:0000256" key="3">
    <source>
        <dbReference type="ARBA" id="ARBA00023004"/>
    </source>
</evidence>
<gene>
    <name evidence="6" type="ORF">SAMN02745114_01372</name>
</gene>
<accession>A0A1T4MT98</accession>
<dbReference type="GO" id="GO:0046872">
    <property type="term" value="F:metal ion binding"/>
    <property type="evidence" value="ECO:0007669"/>
    <property type="project" value="UniProtKB-KW"/>
</dbReference>
<sequence>MDKFSFYLVTDTHYFDNSYKRSGEAYERRSRTDQKCVAETPAIIDAGFAQLAKDKETDVILIPGDLIYRGEYQSHVGFRERLYRLKEQGKRIYLITARHDYDSGDSFEFEGDKMIPVKGMPREELREFYKDFGFDEAISEHKKTMSYVIQLTHGIRLLALNCDGDLKNFKGIFDDQLEWALNEVKKAHDSGNYIFAMTHYPLLPFSPIMNLVGDAHLTDWEKVATALADAGVDLIFTGHMHAQSVTEYKTENGNTITDVQTGCFVGCPCAYRKITFEDRNTVNIKSYTINDFDYDKGGRTAQEYFKWRFDRMIEVKMHEILPKPAMKAVDKLTVKKIGRLLCFKPDKSVENRLAKDVGIELVRNIFMGDEPYIKGTPMYETMSKMLKRLHPITHIIEKKVKNKNPILADLDTFILSMIGDENQRDNNAVLKINKNNY</sequence>
<dbReference type="GO" id="GO:0016787">
    <property type="term" value="F:hydrolase activity"/>
    <property type="evidence" value="ECO:0007669"/>
    <property type="project" value="UniProtKB-KW"/>
</dbReference>
<dbReference type="STRING" id="290054.SAMN02745114_01372"/>
<keyword evidence="3" id="KW-0408">Iron</keyword>
<dbReference type="InterPro" id="IPR004843">
    <property type="entry name" value="Calcineurin-like_PHP"/>
</dbReference>
<keyword evidence="7" id="KW-1185">Reference proteome</keyword>
<dbReference type="EMBL" id="FUWW01000015">
    <property type="protein sequence ID" value="SJZ70076.1"/>
    <property type="molecule type" value="Genomic_DNA"/>
</dbReference>
<evidence type="ECO:0000256" key="1">
    <source>
        <dbReference type="ARBA" id="ARBA00022723"/>
    </source>
</evidence>
<keyword evidence="1" id="KW-0479">Metal-binding</keyword>
<evidence type="ECO:0000256" key="4">
    <source>
        <dbReference type="ARBA" id="ARBA00025742"/>
    </source>
</evidence>
<feature type="domain" description="Calcineurin-like phosphoesterase" evidence="5">
    <location>
        <begin position="6"/>
        <end position="242"/>
    </location>
</feature>
<keyword evidence="2" id="KW-0378">Hydrolase</keyword>
<dbReference type="Proteomes" id="UP000190657">
    <property type="component" value="Unassembled WGS sequence"/>
</dbReference>
<proteinExistence type="inferred from homology"/>
<dbReference type="RefSeq" id="WP_078768836.1">
    <property type="nucleotide sequence ID" value="NZ_FUWW01000015.1"/>
</dbReference>
<dbReference type="OrthoDB" id="2036332at2"/>
<dbReference type="AlphaFoldDB" id="A0A1T4MT98"/>
<protein>
    <submittedName>
        <fullName evidence="6">Calcineurin-like phosphoesterase</fullName>
    </submittedName>
</protein>
<dbReference type="PANTHER" id="PTHR42988">
    <property type="entry name" value="PHOSPHOHYDROLASE"/>
    <property type="match status" value="1"/>
</dbReference>
<evidence type="ECO:0000313" key="7">
    <source>
        <dbReference type="Proteomes" id="UP000190657"/>
    </source>
</evidence>
<dbReference type="Gene3D" id="3.60.21.10">
    <property type="match status" value="1"/>
</dbReference>
<reference evidence="6 7" key="1">
    <citation type="submission" date="2017-02" db="EMBL/GenBank/DDBJ databases">
        <authorList>
            <person name="Peterson S.W."/>
        </authorList>
    </citation>
    <scope>NUCLEOTIDE SEQUENCE [LARGE SCALE GENOMIC DNA]</scope>
    <source>
        <strain evidence="6 7">ATCC 51222</strain>
    </source>
</reference>
<organism evidence="6 7">
    <name type="scientific">Eubacterium coprostanoligenes</name>
    <dbReference type="NCBI Taxonomy" id="290054"/>
    <lineage>
        <taxon>Bacteria</taxon>
        <taxon>Bacillati</taxon>
        <taxon>Bacillota</taxon>
        <taxon>Clostridia</taxon>
        <taxon>Eubacteriales</taxon>
        <taxon>Eubacteriaceae</taxon>
        <taxon>Eubacterium</taxon>
    </lineage>
</organism>
<dbReference type="PANTHER" id="PTHR42988:SF2">
    <property type="entry name" value="CYCLIC NUCLEOTIDE PHOSPHODIESTERASE CBUA0032-RELATED"/>
    <property type="match status" value="1"/>
</dbReference>
<dbReference type="InterPro" id="IPR050884">
    <property type="entry name" value="CNP_phosphodiesterase-III"/>
</dbReference>
<comment type="similarity">
    <text evidence="4">Belongs to the cyclic nucleotide phosphodiesterase class-III family.</text>
</comment>
<name>A0A1T4MT98_9FIRM</name>
<evidence type="ECO:0000313" key="6">
    <source>
        <dbReference type="EMBL" id="SJZ70076.1"/>
    </source>
</evidence>
<dbReference type="InterPro" id="IPR029052">
    <property type="entry name" value="Metallo-depent_PP-like"/>
</dbReference>
<dbReference type="SUPFAM" id="SSF56300">
    <property type="entry name" value="Metallo-dependent phosphatases"/>
    <property type="match status" value="1"/>
</dbReference>
<dbReference type="Pfam" id="PF00149">
    <property type="entry name" value="Metallophos"/>
    <property type="match status" value="1"/>
</dbReference>